<dbReference type="Proteomes" id="UP000292423">
    <property type="component" value="Unassembled WGS sequence"/>
</dbReference>
<name>A0A4Q7YP27_9GAMM</name>
<feature type="transmembrane region" description="Helical" evidence="1">
    <location>
        <begin position="320"/>
        <end position="341"/>
    </location>
</feature>
<feature type="transmembrane region" description="Helical" evidence="1">
    <location>
        <begin position="160"/>
        <end position="182"/>
    </location>
</feature>
<dbReference type="Pfam" id="PF05940">
    <property type="entry name" value="NnrS"/>
    <property type="match status" value="1"/>
</dbReference>
<protein>
    <submittedName>
        <fullName evidence="2">Uncharacterized protein involved in response to NO</fullName>
    </submittedName>
</protein>
<feature type="transmembrane region" description="Helical" evidence="1">
    <location>
        <begin position="285"/>
        <end position="308"/>
    </location>
</feature>
<dbReference type="RefSeq" id="WP_165391468.1">
    <property type="nucleotide sequence ID" value="NZ_SHKX01000013.1"/>
</dbReference>
<evidence type="ECO:0000256" key="1">
    <source>
        <dbReference type="SAM" id="Phobius"/>
    </source>
</evidence>
<dbReference type="InterPro" id="IPR010266">
    <property type="entry name" value="NnrS"/>
</dbReference>
<keyword evidence="3" id="KW-1185">Reference proteome</keyword>
<comment type="caution">
    <text evidence="2">The sequence shown here is derived from an EMBL/GenBank/DDBJ whole genome shotgun (WGS) entry which is preliminary data.</text>
</comment>
<evidence type="ECO:0000313" key="2">
    <source>
        <dbReference type="EMBL" id="RZU38623.1"/>
    </source>
</evidence>
<proteinExistence type="predicted"/>
<feature type="transmembrane region" description="Helical" evidence="1">
    <location>
        <begin position="20"/>
        <end position="39"/>
    </location>
</feature>
<organism evidence="2 3">
    <name type="scientific">Fluviicoccus keumensis</name>
    <dbReference type="NCBI Taxonomy" id="1435465"/>
    <lineage>
        <taxon>Bacteria</taxon>
        <taxon>Pseudomonadati</taxon>
        <taxon>Pseudomonadota</taxon>
        <taxon>Gammaproteobacteria</taxon>
        <taxon>Moraxellales</taxon>
        <taxon>Moraxellaceae</taxon>
        <taxon>Fluviicoccus</taxon>
    </lineage>
</organism>
<feature type="transmembrane region" description="Helical" evidence="1">
    <location>
        <begin position="133"/>
        <end position="154"/>
    </location>
</feature>
<keyword evidence="1" id="KW-1133">Transmembrane helix</keyword>
<feature type="transmembrane region" description="Helical" evidence="1">
    <location>
        <begin position="347"/>
        <end position="368"/>
    </location>
</feature>
<keyword evidence="1" id="KW-0812">Transmembrane</keyword>
<sequence>MTAAPPRPPGNPRRIPAQAVFFPAAIGHALVFAPLTVLANTGHADLFPALAGAGHAREMLGGFALALVAGYTLGPLSRQAATGLLTLWLAARLTTLAGLPPGWTAAATAVFGLVLAARAVPRFLPARRWRNRVLPPLLATVGLLPGLWGLHQAFGGGGHYVGAAGVLLLGMLMAFIGGRLIAPAAAGEFYNRGDDLANRVQPRLEAATLLTLPPAVALLLAEQPRLGGPLAVAAGACTLARCLRWRLWACPGRYDLHGLGLGYGWLAAGLMIIGAALAAGVYQPALAHLVTMGALGMLSTGVIARWHGSRHGHTLPGRGFVMLTVTAFAAAALLRVLVVAWPEQTPALLWAGAVAWSGGYLAAGVVLARGKPFRQQVARYR</sequence>
<feature type="transmembrane region" description="Helical" evidence="1">
    <location>
        <begin position="101"/>
        <end position="121"/>
    </location>
</feature>
<reference evidence="2 3" key="1">
    <citation type="submission" date="2019-02" db="EMBL/GenBank/DDBJ databases">
        <title>Genomic Encyclopedia of Type Strains, Phase IV (KMG-IV): sequencing the most valuable type-strain genomes for metagenomic binning, comparative biology and taxonomic classification.</title>
        <authorList>
            <person name="Goeker M."/>
        </authorList>
    </citation>
    <scope>NUCLEOTIDE SEQUENCE [LARGE SCALE GENOMIC DNA]</scope>
    <source>
        <strain evidence="2 3">DSM 105135</strain>
    </source>
</reference>
<dbReference type="EMBL" id="SHKX01000013">
    <property type="protein sequence ID" value="RZU38623.1"/>
    <property type="molecule type" value="Genomic_DNA"/>
</dbReference>
<feature type="transmembrane region" description="Helical" evidence="1">
    <location>
        <begin position="256"/>
        <end position="279"/>
    </location>
</feature>
<evidence type="ECO:0000313" key="3">
    <source>
        <dbReference type="Proteomes" id="UP000292423"/>
    </source>
</evidence>
<accession>A0A4Q7YP27</accession>
<feature type="transmembrane region" description="Helical" evidence="1">
    <location>
        <begin position="60"/>
        <end position="81"/>
    </location>
</feature>
<keyword evidence="1" id="KW-0472">Membrane</keyword>
<gene>
    <name evidence="2" type="ORF">EV700_2558</name>
</gene>
<dbReference type="AlphaFoldDB" id="A0A4Q7YP27"/>